<dbReference type="SUPFAM" id="SSF51430">
    <property type="entry name" value="NAD(P)-linked oxidoreductase"/>
    <property type="match status" value="1"/>
</dbReference>
<organism evidence="3 4">
    <name type="scientific">Cylindrobasidium torrendii FP15055 ss-10</name>
    <dbReference type="NCBI Taxonomy" id="1314674"/>
    <lineage>
        <taxon>Eukaryota</taxon>
        <taxon>Fungi</taxon>
        <taxon>Dikarya</taxon>
        <taxon>Basidiomycota</taxon>
        <taxon>Agaricomycotina</taxon>
        <taxon>Agaricomycetes</taxon>
        <taxon>Agaricomycetidae</taxon>
        <taxon>Agaricales</taxon>
        <taxon>Marasmiineae</taxon>
        <taxon>Physalacriaceae</taxon>
        <taxon>Cylindrobasidium</taxon>
    </lineage>
</organism>
<evidence type="ECO:0000313" key="3">
    <source>
        <dbReference type="EMBL" id="KIY61694.1"/>
    </source>
</evidence>
<dbReference type="PANTHER" id="PTHR43625">
    <property type="entry name" value="AFLATOXIN B1 ALDEHYDE REDUCTASE"/>
    <property type="match status" value="1"/>
</dbReference>
<dbReference type="Pfam" id="PF00248">
    <property type="entry name" value="Aldo_ket_red"/>
    <property type="match status" value="1"/>
</dbReference>
<evidence type="ECO:0000259" key="2">
    <source>
        <dbReference type="Pfam" id="PF00248"/>
    </source>
</evidence>
<dbReference type="STRING" id="1314674.A0A0D7AV35"/>
<dbReference type="InterPro" id="IPR036812">
    <property type="entry name" value="NAD(P)_OxRdtase_dom_sf"/>
</dbReference>
<feature type="domain" description="NADP-dependent oxidoreductase" evidence="2">
    <location>
        <begin position="17"/>
        <end position="307"/>
    </location>
</feature>
<dbReference type="Gene3D" id="3.20.20.100">
    <property type="entry name" value="NADP-dependent oxidoreductase domain"/>
    <property type="match status" value="1"/>
</dbReference>
<protein>
    <submittedName>
        <fullName evidence="3">Aldo/keto reductase</fullName>
    </submittedName>
</protein>
<dbReference type="InterPro" id="IPR050791">
    <property type="entry name" value="Aldo-Keto_reductase"/>
</dbReference>
<evidence type="ECO:0000256" key="1">
    <source>
        <dbReference type="ARBA" id="ARBA00023002"/>
    </source>
</evidence>
<name>A0A0D7AV35_9AGAR</name>
<accession>A0A0D7AV35</accession>
<reference evidence="3 4" key="1">
    <citation type="journal article" date="2015" name="Fungal Genet. Biol.">
        <title>Evolution of novel wood decay mechanisms in Agaricales revealed by the genome sequences of Fistulina hepatica and Cylindrobasidium torrendii.</title>
        <authorList>
            <person name="Floudas D."/>
            <person name="Held B.W."/>
            <person name="Riley R."/>
            <person name="Nagy L.G."/>
            <person name="Koehler G."/>
            <person name="Ransdell A.S."/>
            <person name="Younus H."/>
            <person name="Chow J."/>
            <person name="Chiniquy J."/>
            <person name="Lipzen A."/>
            <person name="Tritt A."/>
            <person name="Sun H."/>
            <person name="Haridas S."/>
            <person name="LaButti K."/>
            <person name="Ohm R.A."/>
            <person name="Kues U."/>
            <person name="Blanchette R.A."/>
            <person name="Grigoriev I.V."/>
            <person name="Minto R.E."/>
            <person name="Hibbett D.S."/>
        </authorList>
    </citation>
    <scope>NUCLEOTIDE SEQUENCE [LARGE SCALE GENOMIC DNA]</scope>
    <source>
        <strain evidence="3 4">FP15055 ss-10</strain>
    </source>
</reference>
<keyword evidence="1" id="KW-0560">Oxidoreductase</keyword>
<dbReference type="Proteomes" id="UP000054007">
    <property type="component" value="Unassembled WGS sequence"/>
</dbReference>
<dbReference type="AlphaFoldDB" id="A0A0D7AV35"/>
<dbReference type="EMBL" id="KN880888">
    <property type="protein sequence ID" value="KIY61694.1"/>
    <property type="molecule type" value="Genomic_DNA"/>
</dbReference>
<dbReference type="PANTHER" id="PTHR43625:SF40">
    <property type="entry name" value="ALDO-KETO REDUCTASE YAKC [NADP(+)]"/>
    <property type="match status" value="1"/>
</dbReference>
<dbReference type="GO" id="GO:0005737">
    <property type="term" value="C:cytoplasm"/>
    <property type="evidence" value="ECO:0007669"/>
    <property type="project" value="TreeGrafter"/>
</dbReference>
<dbReference type="OrthoDB" id="37537at2759"/>
<proteinExistence type="predicted"/>
<evidence type="ECO:0000313" key="4">
    <source>
        <dbReference type="Proteomes" id="UP000054007"/>
    </source>
</evidence>
<keyword evidence="4" id="KW-1185">Reference proteome</keyword>
<sequence>MHGIPERKLGGVTVPGIGFGAMGLSIAYGPVPDDSERLKVLDAAYAKGCTFWDTANIYGDSKDLLGKWFAFNPEKRKDIFLCTKFGFADPPRSDPDYIREQVNKSLERMGVDCVDLLYQHRVDVSTPIEKVIATMVELIEAGKVKHLGLSACSAATLRRAHAVHPIAALQVEYSPFCLDIERQPLLLLQTARELGVTIVAYSPLSRGFLTGTITSPDAFGENDARKYVPKYSRENFPKILELADRIREVASSHGATAGQASLAWILAQGEDFIVIPGTKKVKYVEENAAAKDVVLSAEEIAAIRKIAEETEVPGAGYMEKFAVLMYLDSPPL</sequence>
<dbReference type="InterPro" id="IPR023210">
    <property type="entry name" value="NADP_OxRdtase_dom"/>
</dbReference>
<dbReference type="GO" id="GO:0016491">
    <property type="term" value="F:oxidoreductase activity"/>
    <property type="evidence" value="ECO:0007669"/>
    <property type="project" value="UniProtKB-KW"/>
</dbReference>
<gene>
    <name evidence="3" type="ORF">CYLTODRAFT_384430</name>
</gene>